<name>A0A5B9W4P3_9BACT</name>
<dbReference type="PANTHER" id="PTHR43289:SF6">
    <property type="entry name" value="SERINE_THREONINE-PROTEIN KINASE NEKL-3"/>
    <property type="match status" value="1"/>
</dbReference>
<feature type="region of interest" description="Disordered" evidence="5">
    <location>
        <begin position="1"/>
        <end position="22"/>
    </location>
</feature>
<evidence type="ECO:0000313" key="9">
    <source>
        <dbReference type="Proteomes" id="UP000324233"/>
    </source>
</evidence>
<evidence type="ECO:0000256" key="2">
    <source>
        <dbReference type="ARBA" id="ARBA00022741"/>
    </source>
</evidence>
<dbReference type="GO" id="GO:0005524">
    <property type="term" value="F:ATP binding"/>
    <property type="evidence" value="ECO:0007669"/>
    <property type="project" value="UniProtKB-KW"/>
</dbReference>
<dbReference type="PROSITE" id="PS00108">
    <property type="entry name" value="PROTEIN_KINASE_ST"/>
    <property type="match status" value="1"/>
</dbReference>
<dbReference type="InterPro" id="IPR000719">
    <property type="entry name" value="Prot_kinase_dom"/>
</dbReference>
<keyword evidence="6" id="KW-0812">Transmembrane</keyword>
<evidence type="ECO:0000259" key="7">
    <source>
        <dbReference type="PROSITE" id="PS50011"/>
    </source>
</evidence>
<gene>
    <name evidence="8" type="primary">prkC_29</name>
    <name evidence="8" type="ORF">OJF2_36400</name>
</gene>
<evidence type="ECO:0000256" key="5">
    <source>
        <dbReference type="SAM" id="MobiDB-lite"/>
    </source>
</evidence>
<dbReference type="SUPFAM" id="SSF103190">
    <property type="entry name" value="Sensory domain-like"/>
    <property type="match status" value="1"/>
</dbReference>
<dbReference type="GO" id="GO:0004674">
    <property type="term" value="F:protein serine/threonine kinase activity"/>
    <property type="evidence" value="ECO:0007669"/>
    <property type="project" value="UniProtKB-EC"/>
</dbReference>
<dbReference type="EMBL" id="CP042997">
    <property type="protein sequence ID" value="QEH35095.1"/>
    <property type="molecule type" value="Genomic_DNA"/>
</dbReference>
<keyword evidence="1 8" id="KW-0808">Transferase</keyword>
<dbReference type="Pfam" id="PF00069">
    <property type="entry name" value="Pkinase"/>
    <property type="match status" value="2"/>
</dbReference>
<feature type="region of interest" description="Disordered" evidence="5">
    <location>
        <begin position="74"/>
        <end position="106"/>
    </location>
</feature>
<feature type="domain" description="Protein kinase" evidence="7">
    <location>
        <begin position="114"/>
        <end position="449"/>
    </location>
</feature>
<dbReference type="Gene3D" id="3.30.450.20">
    <property type="entry name" value="PAS domain"/>
    <property type="match status" value="1"/>
</dbReference>
<evidence type="ECO:0000256" key="6">
    <source>
        <dbReference type="SAM" id="Phobius"/>
    </source>
</evidence>
<dbReference type="PANTHER" id="PTHR43289">
    <property type="entry name" value="MITOGEN-ACTIVATED PROTEIN KINASE KINASE KINASE 20-RELATED"/>
    <property type="match status" value="1"/>
</dbReference>
<feature type="compositionally biased region" description="Low complexity" evidence="5">
    <location>
        <begin position="74"/>
        <end position="87"/>
    </location>
</feature>
<sequence>MTDGNAPDDHGPDAGPALRAGDAEGAVDLAVYDFHAAVDRGEAPRPEDWVAAHPEIAGELAAYFDDLAAFAGPPGPGAEATRAHPAAGPGGGAGRAGLATRLDRPRPGDELGGYVLLERLGGGGQGEVWKARHLKSNDLVALKVLDARVESDGSSVRRLTDEARIIAALRHPNIIRIKYFDHDRGRWFISMDLMEGGTVADRYRGSPAPPEAAAALMEKVARAIHHAHTRNPGVLHLDLKPANVLLDPDGEPRVSDFGLAIRVESLATLAAGSRSTGLSPELDGESEADPAPGPDASAGGGPAAAPAPAPGAGPQDETVAYPVADAMSEEASRTLYRLGAVGTFPYMSPEMAAGRWADVSTASDVYGLGAILYAMLTGRPPFQGKDGTETAAMVIEGNLTPPRRLNPEVDAELQAICLKCLHRDPARRYGSADALANDLGRRLRGEPTVAGGPSTSKHLRFWARRHPFQVALAAIAFGVLAAAAGSFGQLRTSNAREAARLARDVDDKLRMIGRAIVRSARDPRLVDAFRRHDGSPRELRLALDAFLAEISKDYNYWFDLTDSQPLFNVYLVDPSGTLLADTIPEGERFLGRDFSRRDYFQGFRRPPLEGERHAYYVSRVYHSIKDDRYKVAIATRVWDEEAGRWVALLVANVTAGSQLVDLDMRNELPGAAVVSPPDWTYTEFEGTPPSRYVVLLSPDHATAGAPFDPIWRAASDVPLMASFEADPSLKEAVEYVHAGAMTDYHRVGRTPLVVVLRQPYSWPLRLIDSPWQLALVALVCAATVYCAWMRARRGRRAAS</sequence>
<evidence type="ECO:0000256" key="3">
    <source>
        <dbReference type="ARBA" id="ARBA00022777"/>
    </source>
</evidence>
<dbReference type="KEGG" id="agv:OJF2_36400"/>
<evidence type="ECO:0000313" key="8">
    <source>
        <dbReference type="EMBL" id="QEH35095.1"/>
    </source>
</evidence>
<dbReference type="InterPro" id="IPR029151">
    <property type="entry name" value="Sensor-like_sf"/>
</dbReference>
<reference evidence="8 9" key="1">
    <citation type="submission" date="2019-08" db="EMBL/GenBank/DDBJ databases">
        <title>Deep-cultivation of Planctomycetes and their phenomic and genomic characterization uncovers novel biology.</title>
        <authorList>
            <person name="Wiegand S."/>
            <person name="Jogler M."/>
            <person name="Boedeker C."/>
            <person name="Pinto D."/>
            <person name="Vollmers J."/>
            <person name="Rivas-Marin E."/>
            <person name="Kohn T."/>
            <person name="Peeters S.H."/>
            <person name="Heuer A."/>
            <person name="Rast P."/>
            <person name="Oberbeckmann S."/>
            <person name="Bunk B."/>
            <person name="Jeske O."/>
            <person name="Meyerdierks A."/>
            <person name="Storesund J.E."/>
            <person name="Kallscheuer N."/>
            <person name="Luecker S."/>
            <person name="Lage O.M."/>
            <person name="Pohl T."/>
            <person name="Merkel B.J."/>
            <person name="Hornburger P."/>
            <person name="Mueller R.-W."/>
            <person name="Bruemmer F."/>
            <person name="Labrenz M."/>
            <person name="Spormann A.M."/>
            <person name="Op den Camp H."/>
            <person name="Overmann J."/>
            <person name="Amann R."/>
            <person name="Jetten M.S.M."/>
            <person name="Mascher T."/>
            <person name="Medema M.H."/>
            <person name="Devos D.P."/>
            <person name="Kaster A.-K."/>
            <person name="Ovreas L."/>
            <person name="Rohde M."/>
            <person name="Galperin M.Y."/>
            <person name="Jogler C."/>
        </authorList>
    </citation>
    <scope>NUCLEOTIDE SEQUENCE [LARGE SCALE GENOMIC DNA]</scope>
    <source>
        <strain evidence="8 9">OJF2</strain>
    </source>
</reference>
<dbReference type="PROSITE" id="PS50011">
    <property type="entry name" value="PROTEIN_KINASE_DOM"/>
    <property type="match status" value="1"/>
</dbReference>
<dbReference type="CDD" id="cd14014">
    <property type="entry name" value="STKc_PknB_like"/>
    <property type="match status" value="1"/>
</dbReference>
<accession>A0A5B9W4P3</accession>
<feature type="transmembrane region" description="Helical" evidence="6">
    <location>
        <begin position="771"/>
        <end position="788"/>
    </location>
</feature>
<feature type="region of interest" description="Disordered" evidence="5">
    <location>
        <begin position="272"/>
        <end position="317"/>
    </location>
</feature>
<proteinExistence type="predicted"/>
<evidence type="ECO:0000256" key="4">
    <source>
        <dbReference type="ARBA" id="ARBA00022840"/>
    </source>
</evidence>
<dbReference type="EC" id="2.7.11.1" evidence="8"/>
<dbReference type="SUPFAM" id="SSF56112">
    <property type="entry name" value="Protein kinase-like (PK-like)"/>
    <property type="match status" value="1"/>
</dbReference>
<keyword evidence="6" id="KW-1133">Transmembrane helix</keyword>
<dbReference type="Gene3D" id="3.30.200.20">
    <property type="entry name" value="Phosphorylase Kinase, domain 1"/>
    <property type="match status" value="1"/>
</dbReference>
<keyword evidence="4" id="KW-0067">ATP-binding</keyword>
<dbReference type="AlphaFoldDB" id="A0A5B9W4P3"/>
<dbReference type="Proteomes" id="UP000324233">
    <property type="component" value="Chromosome"/>
</dbReference>
<dbReference type="InterPro" id="IPR011009">
    <property type="entry name" value="Kinase-like_dom_sf"/>
</dbReference>
<keyword evidence="6" id="KW-0472">Membrane</keyword>
<dbReference type="SMART" id="SM00220">
    <property type="entry name" value="S_TKc"/>
    <property type="match status" value="1"/>
</dbReference>
<organism evidence="8 9">
    <name type="scientific">Aquisphaera giovannonii</name>
    <dbReference type="NCBI Taxonomy" id="406548"/>
    <lineage>
        <taxon>Bacteria</taxon>
        <taxon>Pseudomonadati</taxon>
        <taxon>Planctomycetota</taxon>
        <taxon>Planctomycetia</taxon>
        <taxon>Isosphaerales</taxon>
        <taxon>Isosphaeraceae</taxon>
        <taxon>Aquisphaera</taxon>
    </lineage>
</organism>
<keyword evidence="3 8" id="KW-0418">Kinase</keyword>
<keyword evidence="2" id="KW-0547">Nucleotide-binding</keyword>
<protein>
    <submittedName>
        <fullName evidence="8">Serine/threonine-protein kinase PrkC</fullName>
        <ecNumber evidence="8">2.7.11.1</ecNumber>
    </submittedName>
</protein>
<dbReference type="Gene3D" id="1.10.510.10">
    <property type="entry name" value="Transferase(Phosphotransferase) domain 1"/>
    <property type="match status" value="1"/>
</dbReference>
<keyword evidence="9" id="KW-1185">Reference proteome</keyword>
<evidence type="ECO:0000256" key="1">
    <source>
        <dbReference type="ARBA" id="ARBA00022679"/>
    </source>
</evidence>
<dbReference type="InterPro" id="IPR008271">
    <property type="entry name" value="Ser/Thr_kinase_AS"/>
</dbReference>